<evidence type="ECO:0008006" key="3">
    <source>
        <dbReference type="Google" id="ProtNLM"/>
    </source>
</evidence>
<evidence type="ECO:0000313" key="2">
    <source>
        <dbReference type="Proteomes" id="UP001595579"/>
    </source>
</evidence>
<dbReference type="EMBL" id="JBHRUG010000031">
    <property type="protein sequence ID" value="MFC3285488.1"/>
    <property type="molecule type" value="Genomic_DNA"/>
</dbReference>
<dbReference type="RefSeq" id="WP_386776254.1">
    <property type="nucleotide sequence ID" value="NZ_JBHRUG010000031.1"/>
</dbReference>
<dbReference type="SUPFAM" id="SSF52402">
    <property type="entry name" value="Adenine nucleotide alpha hydrolases-like"/>
    <property type="match status" value="1"/>
</dbReference>
<reference evidence="2" key="1">
    <citation type="journal article" date="2019" name="Int. J. Syst. Evol. Microbiol.">
        <title>The Global Catalogue of Microorganisms (GCM) 10K type strain sequencing project: providing services to taxonomists for standard genome sequencing and annotation.</title>
        <authorList>
            <consortium name="The Broad Institute Genomics Platform"/>
            <consortium name="The Broad Institute Genome Sequencing Center for Infectious Disease"/>
            <person name="Wu L."/>
            <person name="Ma J."/>
        </authorList>
    </citation>
    <scope>NUCLEOTIDE SEQUENCE [LARGE SCALE GENOMIC DNA]</scope>
    <source>
        <strain evidence="2">CECT 7698</strain>
    </source>
</reference>
<proteinExistence type="predicted"/>
<name>A0ABV7LU91_9GAMM</name>
<comment type="caution">
    <text evidence="1">The sequence shown here is derived from an EMBL/GenBank/DDBJ whole genome shotgun (WGS) entry which is preliminary data.</text>
</comment>
<protein>
    <recommendedName>
        <fullName evidence="3">Asparagine synthetase domain-containing protein</fullName>
    </recommendedName>
</protein>
<gene>
    <name evidence="1" type="ORF">ACFOEV_17955</name>
</gene>
<organism evidence="1 2">
    <name type="scientific">Litchfieldella rifensis</name>
    <dbReference type="NCBI Taxonomy" id="762643"/>
    <lineage>
        <taxon>Bacteria</taxon>
        <taxon>Pseudomonadati</taxon>
        <taxon>Pseudomonadota</taxon>
        <taxon>Gammaproteobacteria</taxon>
        <taxon>Oceanospirillales</taxon>
        <taxon>Halomonadaceae</taxon>
        <taxon>Litchfieldella</taxon>
    </lineage>
</organism>
<accession>A0ABV7LU91</accession>
<dbReference type="Gene3D" id="3.40.50.620">
    <property type="entry name" value="HUPs"/>
    <property type="match status" value="1"/>
</dbReference>
<dbReference type="InterPro" id="IPR014729">
    <property type="entry name" value="Rossmann-like_a/b/a_fold"/>
</dbReference>
<sequence length="510" mass="58415">MTAPIMPFNSYLALPEGKVIPERLNVRFPCSMKAFGLEIKHNFFDKYYIKSGKMAVEVIVLGHIYNPFSGKSAEDAVLDLVEMYSESKNGFYDIFSECSGRFVALIGSGNGMLEVLPDACASLPVNYLTFLDPHGSIKVAVSSHAYFIKEAFALPSCSDVNEISKTRFYHLGIRHCPADLTEVEGVKMLTPNLSLIHREGEIKIQRLFPRSYRSERGVKEVVGDVSRALLSSVDCLTKFRKPIHCALSGGIDSRMTLAAAVEKRDEVQFFTFAGEGNAGRDLLCTKNLSQNLSFKFNEIWLDDKCPTEEFSSLYRNLQGETRVPNVQETFARQQYFGTHDNFEVRSSISEVSRSFIKRKFHIGELALTADAMVPIYKRVPFSREWHNFIREKFEAWMESSSFREIEEYGYDWLDFYYWEVRVGTWQALVLQDADYYTNPTVIFNNRKLLGLMLSVPEKYRKDDSLHVMLMSKLDDNVLKTPIVKNFGKKAWFREALEANYLKVYQALIAD</sequence>
<keyword evidence="2" id="KW-1185">Reference proteome</keyword>
<evidence type="ECO:0000313" key="1">
    <source>
        <dbReference type="EMBL" id="MFC3285488.1"/>
    </source>
</evidence>
<dbReference type="Proteomes" id="UP001595579">
    <property type="component" value="Unassembled WGS sequence"/>
</dbReference>